<keyword evidence="2" id="KW-1133">Transmembrane helix</keyword>
<dbReference type="PANTHER" id="PTHR38831:SF1">
    <property type="entry name" value="TYPE II SECRETION SYSTEM PROTEIN K-RELATED"/>
    <property type="match status" value="1"/>
</dbReference>
<dbReference type="Proteomes" id="UP000269044">
    <property type="component" value="Unassembled WGS sequence"/>
</dbReference>
<dbReference type="AlphaFoldDB" id="A0A3M4BWS3"/>
<protein>
    <submittedName>
        <fullName evidence="3">Proteinral secretion pathway protein K</fullName>
    </submittedName>
</protein>
<feature type="region of interest" description="Disordered" evidence="1">
    <location>
        <begin position="1"/>
        <end position="25"/>
    </location>
</feature>
<dbReference type="GO" id="GO:0016020">
    <property type="term" value="C:membrane"/>
    <property type="evidence" value="ECO:0007669"/>
    <property type="project" value="InterPro"/>
</dbReference>
<feature type="region of interest" description="Disordered" evidence="1">
    <location>
        <begin position="43"/>
        <end position="72"/>
    </location>
</feature>
<reference evidence="5 6" key="1">
    <citation type="submission" date="2018-08" db="EMBL/GenBank/DDBJ databases">
        <title>Recombination of ecologically and evolutionarily significant loci maintains genetic cohesion in the Pseudomonas syringae species complex.</title>
        <authorList>
            <person name="Dillon M."/>
            <person name="Thakur S."/>
            <person name="Almeida R.N.D."/>
            <person name="Weir B.S."/>
            <person name="Guttman D.S."/>
        </authorList>
    </citation>
    <scope>NUCLEOTIDE SEQUENCE [LARGE SCALE GENOMIC DNA]</scope>
    <source>
        <strain evidence="4 6">ICMP 13052</strain>
        <strain evidence="3 5">ICMP 4330</strain>
    </source>
</reference>
<name>A0A3M4BWS3_9PSED</name>
<dbReference type="PANTHER" id="PTHR38831">
    <property type="entry name" value="TYPE II SECRETION SYSTEM PROTEIN K"/>
    <property type="match status" value="1"/>
</dbReference>
<evidence type="ECO:0000313" key="5">
    <source>
        <dbReference type="Proteomes" id="UP000267908"/>
    </source>
</evidence>
<evidence type="ECO:0000313" key="6">
    <source>
        <dbReference type="Proteomes" id="UP000269044"/>
    </source>
</evidence>
<evidence type="ECO:0000313" key="4">
    <source>
        <dbReference type="EMBL" id="RMQ20299.1"/>
    </source>
</evidence>
<comment type="caution">
    <text evidence="3">The sequence shown here is derived from an EMBL/GenBank/DDBJ whole genome shotgun (WGS) entry which is preliminary data.</text>
</comment>
<dbReference type="GO" id="GO:0009306">
    <property type="term" value="P:protein secretion"/>
    <property type="evidence" value="ECO:0007669"/>
    <property type="project" value="InterPro"/>
</dbReference>
<organism evidence="3 5">
    <name type="scientific">Pseudomonas syringae pv. delphinii</name>
    <dbReference type="NCBI Taxonomy" id="192088"/>
    <lineage>
        <taxon>Bacteria</taxon>
        <taxon>Pseudomonadati</taxon>
        <taxon>Pseudomonadota</taxon>
        <taxon>Gammaproteobacteria</taxon>
        <taxon>Pseudomonadales</taxon>
        <taxon>Pseudomonadaceae</taxon>
        <taxon>Pseudomonas</taxon>
    </lineage>
</organism>
<dbReference type="SUPFAM" id="SSF158544">
    <property type="entry name" value="GspK insert domain-like"/>
    <property type="match status" value="1"/>
</dbReference>
<dbReference type="EMBL" id="RBRA01000251">
    <property type="protein sequence ID" value="RMQ20299.1"/>
    <property type="molecule type" value="Genomic_DNA"/>
</dbReference>
<gene>
    <name evidence="4" type="ORF">ALQ08_100189</name>
    <name evidence="3" type="ORF">ALQ28_100178</name>
</gene>
<evidence type="ECO:0000313" key="3">
    <source>
        <dbReference type="EMBL" id="RMP12274.1"/>
    </source>
</evidence>
<dbReference type="EMBL" id="RBQG01000182">
    <property type="protein sequence ID" value="RMP12274.1"/>
    <property type="molecule type" value="Genomic_DNA"/>
</dbReference>
<keyword evidence="2" id="KW-0472">Membrane</keyword>
<evidence type="ECO:0000256" key="2">
    <source>
        <dbReference type="SAM" id="Phobius"/>
    </source>
</evidence>
<evidence type="ECO:0000256" key="1">
    <source>
        <dbReference type="SAM" id="MobiDB-lite"/>
    </source>
</evidence>
<proteinExistence type="predicted"/>
<accession>A0A3M4BWS3</accession>
<keyword evidence="2" id="KW-0812">Transmembrane</keyword>
<dbReference type="Proteomes" id="UP000267908">
    <property type="component" value="Unassembled WGS sequence"/>
</dbReference>
<sequence length="318" mass="34159">MGRASGIAAKRRVTDVQLSGPDPQRQADRLDARVALAESFAGRGTHRHADQRDGQVGARSGGTASGPVRWGGRRMTASNIKQQGVALLVVLWVLALLSLLLGGLAGWVQLESRQALWLRQNTQALLAAEAGMNMAVQGLLDPAQRKRWIADGRLVSLRMDDTQLVVSIRSERGKLDLNSAPVADISRLLQACGATRNQASGIAQVLEAQRNGGQSPLRVVEEVRQLPGMNQALYVHLLPEITLWSGLDRPDPAFASALLRRALNLPNQSAVGADPGEVLAIDSRAEQPGGVIALLQTTVLLSPSEGSAQPYRVLRWQE</sequence>
<feature type="transmembrane region" description="Helical" evidence="2">
    <location>
        <begin position="84"/>
        <end position="108"/>
    </location>
</feature>
<dbReference type="InterPro" id="IPR038072">
    <property type="entry name" value="GspK_central_sf"/>
</dbReference>
<dbReference type="InterPro" id="IPR005628">
    <property type="entry name" value="GspK"/>
</dbReference>